<name>A0ABZ0D2D2_9BURK</name>
<organism evidence="1 2">
    <name type="scientific">Piscinibacter gummiphilus</name>
    <dbReference type="NCBI Taxonomy" id="946333"/>
    <lineage>
        <taxon>Bacteria</taxon>
        <taxon>Pseudomonadati</taxon>
        <taxon>Pseudomonadota</taxon>
        <taxon>Betaproteobacteria</taxon>
        <taxon>Burkholderiales</taxon>
        <taxon>Sphaerotilaceae</taxon>
        <taxon>Piscinibacter</taxon>
    </lineage>
</organism>
<dbReference type="NCBIfam" id="NF047734">
    <property type="entry name" value="antiphage_MADS4"/>
    <property type="match status" value="1"/>
</dbReference>
<protein>
    <recommendedName>
        <fullName evidence="3">DUF4276 family protein</fullName>
    </recommendedName>
</protein>
<proteinExistence type="predicted"/>
<gene>
    <name evidence="1" type="ORF">RXV79_27810</name>
</gene>
<keyword evidence="1" id="KW-0614">Plasmid</keyword>
<evidence type="ECO:0000313" key="2">
    <source>
        <dbReference type="Proteomes" id="UP001303946"/>
    </source>
</evidence>
<dbReference type="EMBL" id="CP136338">
    <property type="protein sequence ID" value="WOB11394.1"/>
    <property type="molecule type" value="Genomic_DNA"/>
</dbReference>
<keyword evidence="2" id="KW-1185">Reference proteome</keyword>
<sequence length="215" mass="24115">MMNKRPCVILVADNMMVGAVKGFFSNPHWHMKLGCSPFEFDSRTDLICDSLGNDQGVYTRAHELLRPYIASHDKAIVILDCDWNGEYRKQRAEITAHIAANLTVNGWEHGKHKVIAIDPELENWLWQGDNANVASALGYKGNGSLRELLKQKGFWPEGVAKPTDPKAAALWLLRQTRQPLSSSVYERLCARVGLGGCVDPAFLDLRNALLEWFPV</sequence>
<dbReference type="InterPro" id="IPR059210">
    <property type="entry name" value="MADS4-like"/>
</dbReference>
<accession>A0ABZ0D2D2</accession>
<dbReference type="RefSeq" id="WP_316704707.1">
    <property type="nucleotide sequence ID" value="NZ_CP136338.1"/>
</dbReference>
<reference evidence="1 2" key="1">
    <citation type="submission" date="2023-10" db="EMBL/GenBank/DDBJ databases">
        <title>Bacteria for the degradation of biodegradable plastic PBAT(Polybutylene adipate terephthalate).</title>
        <authorList>
            <person name="Weon H.-Y."/>
            <person name="Yeon J."/>
        </authorList>
    </citation>
    <scope>NUCLEOTIDE SEQUENCE [LARGE SCALE GENOMIC DNA]</scope>
    <source>
        <strain evidence="1 2">SBD 7-3</strain>
        <plasmid evidence="1 2">unnamed2</plasmid>
    </source>
</reference>
<geneLocation type="plasmid" evidence="1 2">
    <name>unnamed2</name>
</geneLocation>
<evidence type="ECO:0000313" key="1">
    <source>
        <dbReference type="EMBL" id="WOB11394.1"/>
    </source>
</evidence>
<evidence type="ECO:0008006" key="3">
    <source>
        <dbReference type="Google" id="ProtNLM"/>
    </source>
</evidence>
<dbReference type="Proteomes" id="UP001303946">
    <property type="component" value="Plasmid unnamed2"/>
</dbReference>